<dbReference type="AlphaFoldDB" id="A0A8S1RTV7"/>
<dbReference type="GO" id="GO:0005634">
    <property type="term" value="C:nucleus"/>
    <property type="evidence" value="ECO:0007669"/>
    <property type="project" value="InterPro"/>
</dbReference>
<dbReference type="PANTHER" id="PTHR13354:SF11">
    <property type="entry name" value="LYSINE-SPECIFIC DEMETHYLASE 9"/>
    <property type="match status" value="1"/>
</dbReference>
<gene>
    <name evidence="1" type="ORF">PSON_ATCC_30995.1.T3350003</name>
</gene>
<dbReference type="EMBL" id="CAJJDN010000335">
    <property type="protein sequence ID" value="CAD8130823.1"/>
    <property type="molecule type" value="Genomic_DNA"/>
</dbReference>
<proteinExistence type="predicted"/>
<dbReference type="Proteomes" id="UP000692954">
    <property type="component" value="Unassembled WGS sequence"/>
</dbReference>
<dbReference type="PANTHER" id="PTHR13354">
    <property type="entry name" value="ROUND SPERMATID BASIC PROTEIN 1"/>
    <property type="match status" value="1"/>
</dbReference>
<evidence type="ECO:0000313" key="1">
    <source>
        <dbReference type="EMBL" id="CAD8130823.1"/>
    </source>
</evidence>
<comment type="caution">
    <text evidence="1">The sequence shown here is derived from an EMBL/GenBank/DDBJ whole genome shotgun (WGS) entry which is preliminary data.</text>
</comment>
<evidence type="ECO:0000313" key="2">
    <source>
        <dbReference type="Proteomes" id="UP000692954"/>
    </source>
</evidence>
<sequence length="202" mass="24130">MFQKGLVLHLYSLQSKFKRSYQHQYIYFQKTNLQFFRNSRNLFRQIKNINVIQKRIVETESVDEYVKGVWIRLLIAFLKLQVVDQIYIILSIFRFSSTRQYQDKSDLENKILSTFLTKSSYEFITYDTSKPVNAVDGQLPYDSIEREWTYVQTVLKMNILWNDIVQRTIQGNPLTLDVTHQVLIGYAHFFLGVRELGQQFVF</sequence>
<name>A0A8S1RTV7_9CILI</name>
<keyword evidence="2" id="KW-1185">Reference proteome</keyword>
<accession>A0A8S1RTV7</accession>
<reference evidence="1" key="1">
    <citation type="submission" date="2021-01" db="EMBL/GenBank/DDBJ databases">
        <authorList>
            <consortium name="Genoscope - CEA"/>
            <person name="William W."/>
        </authorList>
    </citation>
    <scope>NUCLEOTIDE SEQUENCE</scope>
</reference>
<dbReference type="OrthoDB" id="322239at2759"/>
<dbReference type="InterPro" id="IPR026306">
    <property type="entry name" value="RSBN1/Dpy-2/CEP530"/>
</dbReference>
<protein>
    <submittedName>
        <fullName evidence="1">Uncharacterized protein</fullName>
    </submittedName>
</protein>
<organism evidence="1 2">
    <name type="scientific">Paramecium sonneborni</name>
    <dbReference type="NCBI Taxonomy" id="65129"/>
    <lineage>
        <taxon>Eukaryota</taxon>
        <taxon>Sar</taxon>
        <taxon>Alveolata</taxon>
        <taxon>Ciliophora</taxon>
        <taxon>Intramacronucleata</taxon>
        <taxon>Oligohymenophorea</taxon>
        <taxon>Peniculida</taxon>
        <taxon>Parameciidae</taxon>
        <taxon>Paramecium</taxon>
    </lineage>
</organism>